<name>A0A1X0NKX9_9TRYP</name>
<evidence type="ECO:0000256" key="1">
    <source>
        <dbReference type="SAM" id="MobiDB-lite"/>
    </source>
</evidence>
<dbReference type="Proteomes" id="UP000192257">
    <property type="component" value="Unassembled WGS sequence"/>
</dbReference>
<dbReference type="EMBL" id="NBCO01000035">
    <property type="protein sequence ID" value="ORC85385.1"/>
    <property type="molecule type" value="Genomic_DNA"/>
</dbReference>
<keyword evidence="3" id="KW-1185">Reference proteome</keyword>
<organism evidence="2 3">
    <name type="scientific">Trypanosoma theileri</name>
    <dbReference type="NCBI Taxonomy" id="67003"/>
    <lineage>
        <taxon>Eukaryota</taxon>
        <taxon>Discoba</taxon>
        <taxon>Euglenozoa</taxon>
        <taxon>Kinetoplastea</taxon>
        <taxon>Metakinetoplastina</taxon>
        <taxon>Trypanosomatida</taxon>
        <taxon>Trypanosomatidae</taxon>
        <taxon>Trypanosoma</taxon>
    </lineage>
</organism>
<proteinExistence type="predicted"/>
<sequence>MAAATTTDERDGKLTGLIKTMLERVPKEKRLTVDVVLQLLGTKYATIFPAEYLSQKRQLLADIIQSFYNPENSNAEKQDKEQEDSDDDDDDDDDEEEEEGEEEEDEEEEDDDDGEDEEEEDDDDEEEEEEADGEPAEKRLRVEGDGAVALRCREMIVCLRRLGHRVRPQEAAESAESYLQECLIPLFREKGLDPERYAAADVKRYLVKRELELLQSDGADITLDRSARAGRGVNRFAQKNDNGTVNVKTSKFLDDE</sequence>
<gene>
    <name evidence="2" type="ORF">TM35_000351290</name>
</gene>
<reference evidence="2 3" key="1">
    <citation type="submission" date="2017-03" db="EMBL/GenBank/DDBJ databases">
        <title>An alternative strategy for trypanosome survival in the mammalian bloodstream revealed through genome and transcriptome analysis of the ubiquitous bovine parasite Trypanosoma (Megatrypanum) theileri.</title>
        <authorList>
            <person name="Kelly S."/>
            <person name="Ivens A."/>
            <person name="Mott A."/>
            <person name="O'Neill E."/>
            <person name="Emms D."/>
            <person name="Macleod O."/>
            <person name="Voorheis P."/>
            <person name="Matthews J."/>
            <person name="Matthews K."/>
            <person name="Carrington M."/>
        </authorList>
    </citation>
    <scope>NUCLEOTIDE SEQUENCE [LARGE SCALE GENOMIC DNA]</scope>
    <source>
        <strain evidence="2">Edinburgh</strain>
    </source>
</reference>
<dbReference type="STRING" id="67003.A0A1X0NKX9"/>
<dbReference type="AlphaFoldDB" id="A0A1X0NKX9"/>
<dbReference type="GeneID" id="39988962"/>
<dbReference type="VEuPathDB" id="TriTrypDB:TM35_000351290"/>
<dbReference type="RefSeq" id="XP_028879451.1">
    <property type="nucleotide sequence ID" value="XM_029029182.1"/>
</dbReference>
<protein>
    <submittedName>
        <fullName evidence="2">Uncharacterized protein</fullName>
    </submittedName>
</protein>
<accession>A0A1X0NKX9</accession>
<feature type="compositionally biased region" description="Acidic residues" evidence="1">
    <location>
        <begin position="81"/>
        <end position="134"/>
    </location>
</feature>
<evidence type="ECO:0000313" key="3">
    <source>
        <dbReference type="Proteomes" id="UP000192257"/>
    </source>
</evidence>
<feature type="region of interest" description="Disordered" evidence="1">
    <location>
        <begin position="70"/>
        <end position="142"/>
    </location>
</feature>
<evidence type="ECO:0000313" key="2">
    <source>
        <dbReference type="EMBL" id="ORC85385.1"/>
    </source>
</evidence>
<comment type="caution">
    <text evidence="2">The sequence shown here is derived from an EMBL/GenBank/DDBJ whole genome shotgun (WGS) entry which is preliminary data.</text>
</comment>
<dbReference type="OrthoDB" id="273245at2759"/>